<dbReference type="EC" id="2.7.7.41" evidence="12"/>
<dbReference type="Pfam" id="PF01864">
    <property type="entry name" value="CarS-like"/>
    <property type="match status" value="1"/>
</dbReference>
<evidence type="ECO:0000256" key="11">
    <source>
        <dbReference type="SAM" id="Phobius"/>
    </source>
</evidence>
<keyword evidence="12" id="KW-0548">Nucleotidyltransferase</keyword>
<feature type="transmembrane region" description="Helical" evidence="11">
    <location>
        <begin position="59"/>
        <end position="78"/>
    </location>
</feature>
<keyword evidence="10" id="KW-1208">Phospholipid metabolism</keyword>
<evidence type="ECO:0000256" key="4">
    <source>
        <dbReference type="ARBA" id="ARBA00022692"/>
    </source>
</evidence>
<dbReference type="GO" id="GO:0004605">
    <property type="term" value="F:phosphatidate cytidylyltransferase activity"/>
    <property type="evidence" value="ECO:0007669"/>
    <property type="project" value="UniProtKB-EC"/>
</dbReference>
<keyword evidence="4 11" id="KW-0812">Transmembrane</keyword>
<dbReference type="InterPro" id="IPR032690">
    <property type="entry name" value="CarS"/>
</dbReference>
<keyword evidence="9" id="KW-0594">Phospholipid biosynthesis</keyword>
<name>A0A0W8FHM2_9ZZZZ</name>
<dbReference type="PANTHER" id="PTHR39650:SF1">
    <property type="entry name" value="CDP-ARCHAEOL SYNTHASE"/>
    <property type="match status" value="1"/>
</dbReference>
<keyword evidence="5" id="KW-0460">Magnesium</keyword>
<dbReference type="InterPro" id="IPR002726">
    <property type="entry name" value="CarS_archaea"/>
</dbReference>
<dbReference type="HAMAP" id="MF_01117">
    <property type="entry name" value="CDP_archaeol_synth"/>
    <property type="match status" value="1"/>
</dbReference>
<evidence type="ECO:0000256" key="8">
    <source>
        <dbReference type="ARBA" id="ARBA00023136"/>
    </source>
</evidence>
<feature type="transmembrane region" description="Helical" evidence="11">
    <location>
        <begin position="12"/>
        <end position="38"/>
    </location>
</feature>
<organism evidence="12">
    <name type="scientific">hydrocarbon metagenome</name>
    <dbReference type="NCBI Taxonomy" id="938273"/>
    <lineage>
        <taxon>unclassified sequences</taxon>
        <taxon>metagenomes</taxon>
        <taxon>ecological metagenomes</taxon>
    </lineage>
</organism>
<dbReference type="GO" id="GO:0008654">
    <property type="term" value="P:phospholipid biosynthetic process"/>
    <property type="evidence" value="ECO:0007669"/>
    <property type="project" value="UniProtKB-KW"/>
</dbReference>
<dbReference type="EMBL" id="LNQE01001219">
    <property type="protein sequence ID" value="KUG20146.1"/>
    <property type="molecule type" value="Genomic_DNA"/>
</dbReference>
<gene>
    <name evidence="12" type="ORF">ASZ90_010097</name>
</gene>
<dbReference type="NCBIfam" id="NF003114">
    <property type="entry name" value="PRK04032.1"/>
    <property type="match status" value="1"/>
</dbReference>
<evidence type="ECO:0000256" key="7">
    <source>
        <dbReference type="ARBA" id="ARBA00023098"/>
    </source>
</evidence>
<keyword evidence="6 11" id="KW-1133">Transmembrane helix</keyword>
<evidence type="ECO:0000256" key="3">
    <source>
        <dbReference type="ARBA" id="ARBA00022679"/>
    </source>
</evidence>
<protein>
    <submittedName>
        <fullName evidence="12">Phosphatidate cytidylyltransferase</fullName>
        <ecNumber evidence="12">2.7.7.41</ecNumber>
    </submittedName>
</protein>
<dbReference type="PANTHER" id="PTHR39650">
    <property type="entry name" value="CDP-ARCHAEOL SYNTHASE"/>
    <property type="match status" value="1"/>
</dbReference>
<evidence type="ECO:0000256" key="10">
    <source>
        <dbReference type="ARBA" id="ARBA00023264"/>
    </source>
</evidence>
<evidence type="ECO:0000256" key="9">
    <source>
        <dbReference type="ARBA" id="ARBA00023209"/>
    </source>
</evidence>
<keyword evidence="7" id="KW-0443">Lipid metabolism</keyword>
<evidence type="ECO:0000256" key="1">
    <source>
        <dbReference type="ARBA" id="ARBA00022475"/>
    </source>
</evidence>
<dbReference type="AlphaFoldDB" id="A0A0W8FHM2"/>
<evidence type="ECO:0000313" key="12">
    <source>
        <dbReference type="EMBL" id="KUG20146.1"/>
    </source>
</evidence>
<evidence type="ECO:0000256" key="2">
    <source>
        <dbReference type="ARBA" id="ARBA00022516"/>
    </source>
</evidence>
<accession>A0A0W8FHM2</accession>
<feature type="transmembrane region" description="Helical" evidence="11">
    <location>
        <begin position="156"/>
        <end position="180"/>
    </location>
</feature>
<sequence length="187" mass="20104">MAIGSNDIAYCIVSLVSALWMMIPAYIPNPVAVVFGGGTPIDRGMRFLDGKRLLGDGKTYRGFIAGVLAGILAGAILIRLRTSFGLDVLPAHTLLSVILLAAGALLGDMAKSFLKRRAGKERGEKWPIADQYDLVAGSLLLVLIAMPGWLLENLTLPMLVWIIIVTPILHRATNIIGYLAGVKDVPW</sequence>
<comment type="caution">
    <text evidence="12">The sequence shown here is derived from an EMBL/GenBank/DDBJ whole genome shotgun (WGS) entry which is preliminary data.</text>
</comment>
<keyword evidence="1" id="KW-1003">Cell membrane</keyword>
<feature type="transmembrane region" description="Helical" evidence="11">
    <location>
        <begin position="131"/>
        <end position="150"/>
    </location>
</feature>
<reference evidence="12" key="1">
    <citation type="journal article" date="2015" name="Proc. Natl. Acad. Sci. U.S.A.">
        <title>Networks of energetic and metabolic interactions define dynamics in microbial communities.</title>
        <authorList>
            <person name="Embree M."/>
            <person name="Liu J.K."/>
            <person name="Al-Bassam M.M."/>
            <person name="Zengler K."/>
        </authorList>
    </citation>
    <scope>NUCLEOTIDE SEQUENCE</scope>
</reference>
<keyword evidence="2" id="KW-0444">Lipid biosynthesis</keyword>
<evidence type="ECO:0000256" key="5">
    <source>
        <dbReference type="ARBA" id="ARBA00022842"/>
    </source>
</evidence>
<proteinExistence type="inferred from homology"/>
<feature type="transmembrane region" description="Helical" evidence="11">
    <location>
        <begin position="90"/>
        <end position="110"/>
    </location>
</feature>
<keyword evidence="3 12" id="KW-0808">Transferase</keyword>
<evidence type="ECO:0000256" key="6">
    <source>
        <dbReference type="ARBA" id="ARBA00022989"/>
    </source>
</evidence>
<keyword evidence="8 11" id="KW-0472">Membrane</keyword>